<proteinExistence type="predicted"/>
<keyword evidence="2" id="KW-1185">Reference proteome</keyword>
<dbReference type="Proteomes" id="UP000801492">
    <property type="component" value="Unassembled WGS sequence"/>
</dbReference>
<accession>A0A8K0GJY9</accession>
<dbReference type="EMBL" id="VTPC01001191">
    <property type="protein sequence ID" value="KAF2902774.1"/>
    <property type="molecule type" value="Genomic_DNA"/>
</dbReference>
<protein>
    <recommendedName>
        <fullName evidence="3">HTH CENPB-type domain-containing protein</fullName>
    </recommendedName>
</protein>
<evidence type="ECO:0000313" key="1">
    <source>
        <dbReference type="EMBL" id="KAF2902774.1"/>
    </source>
</evidence>
<gene>
    <name evidence="1" type="ORF">ILUMI_03419</name>
</gene>
<dbReference type="AlphaFoldDB" id="A0A8K0GJY9"/>
<sequence>MAGFRRCHWRRPVGACRLNREAVGRAICFFVRGSAGRRRRTAVIPEIPSFPHLAEPCKRFLIGSQHDRLIFQAGSELPGGPIPILLLVNVVPLFSWSKFSARARQKRCVGRFSAIIQRPCLYYWRRPAASIAAAGWSGAEEVGLRGVFYGAKGGGFGISTSQSLFYGEPVVPFDSLATWRLGCVQGESAASNCPLRSWCSGRCSPRRRRPGTPSRTGEGSWLTSFASSVVEKWPNLSSVRMKIPGTVTEHRQVLGRRCSGGCFLPWVPDSRRTRGQESKIGALDPGLHADGGRRLSLTGGSVLFPGETPVENDTQIFDLWPLWNWTIVDVDGVWRYRESSREENRDAFFRGLSKKQAFKEYGIPRATLQFRLSNKFKKTGHGPPPILTQDEEELLVHWIKECLLKGFPRRVEDIQMSVKEFLDNVPRKHPFKDNIPGIWWNRVGTKAVKSEKLQDCVALRKQQATFKKKSKRAKELHFFPGLTTKAKLLDVNPLFKHHCKVSKLGLNKQEKRSLKKVALVICLNEKERLLLNSEFNITELNKALQNIKAGKAAGPDEIFPKLLLHPRDAARARLTLLKVAMATGALTAPSLGNNVEIAVPGGNNFAMPSALWDVSLWQDDKTTYLEVASACQGSA</sequence>
<evidence type="ECO:0008006" key="3">
    <source>
        <dbReference type="Google" id="ProtNLM"/>
    </source>
</evidence>
<evidence type="ECO:0000313" key="2">
    <source>
        <dbReference type="Proteomes" id="UP000801492"/>
    </source>
</evidence>
<name>A0A8K0GJY9_IGNLU</name>
<reference evidence="1" key="1">
    <citation type="submission" date="2019-08" db="EMBL/GenBank/DDBJ databases">
        <title>The genome of the North American firefly Photinus pyralis.</title>
        <authorList>
            <consortium name="Photinus pyralis genome working group"/>
            <person name="Fallon T.R."/>
            <person name="Sander Lower S.E."/>
            <person name="Weng J.-K."/>
        </authorList>
    </citation>
    <scope>NUCLEOTIDE SEQUENCE</scope>
    <source>
        <strain evidence="1">TRF0915ILg1</strain>
        <tissue evidence="1">Whole body</tissue>
    </source>
</reference>
<organism evidence="1 2">
    <name type="scientific">Ignelater luminosus</name>
    <name type="common">Cucubano</name>
    <name type="synonym">Pyrophorus luminosus</name>
    <dbReference type="NCBI Taxonomy" id="2038154"/>
    <lineage>
        <taxon>Eukaryota</taxon>
        <taxon>Metazoa</taxon>
        <taxon>Ecdysozoa</taxon>
        <taxon>Arthropoda</taxon>
        <taxon>Hexapoda</taxon>
        <taxon>Insecta</taxon>
        <taxon>Pterygota</taxon>
        <taxon>Neoptera</taxon>
        <taxon>Endopterygota</taxon>
        <taxon>Coleoptera</taxon>
        <taxon>Polyphaga</taxon>
        <taxon>Elateriformia</taxon>
        <taxon>Elateroidea</taxon>
        <taxon>Elateridae</taxon>
        <taxon>Agrypninae</taxon>
        <taxon>Pyrophorini</taxon>
        <taxon>Ignelater</taxon>
    </lineage>
</organism>
<comment type="caution">
    <text evidence="1">The sequence shown here is derived from an EMBL/GenBank/DDBJ whole genome shotgun (WGS) entry which is preliminary data.</text>
</comment>